<evidence type="ECO:0000313" key="2">
    <source>
        <dbReference type="EMBL" id="SMC53116.1"/>
    </source>
</evidence>
<dbReference type="PANTHER" id="PTHR43155:SF2">
    <property type="entry name" value="CYCLIC DI-GMP PHOSPHODIESTERASE PA4108"/>
    <property type="match status" value="1"/>
</dbReference>
<organism evidence="2 3">
    <name type="scientific">Sporomusa malonica</name>
    <dbReference type="NCBI Taxonomy" id="112901"/>
    <lineage>
        <taxon>Bacteria</taxon>
        <taxon>Bacillati</taxon>
        <taxon>Bacillota</taxon>
        <taxon>Negativicutes</taxon>
        <taxon>Selenomonadales</taxon>
        <taxon>Sporomusaceae</taxon>
        <taxon>Sporomusa</taxon>
    </lineage>
</organism>
<dbReference type="OrthoDB" id="9804747at2"/>
<dbReference type="Pfam" id="PF13487">
    <property type="entry name" value="HD_5"/>
    <property type="match status" value="1"/>
</dbReference>
<dbReference type="Gene3D" id="1.10.3210.10">
    <property type="entry name" value="Hypothetical protein af1432"/>
    <property type="match status" value="1"/>
</dbReference>
<name>A0A1W1ZXN1_9FIRM</name>
<dbReference type="AlphaFoldDB" id="A0A1W1ZXN1"/>
<dbReference type="InterPro" id="IPR006675">
    <property type="entry name" value="HDIG_dom"/>
</dbReference>
<feature type="domain" description="HD-GYP" evidence="1">
    <location>
        <begin position="12"/>
        <end position="207"/>
    </location>
</feature>
<accession>A0A1W1ZXN1</accession>
<dbReference type="SUPFAM" id="SSF109604">
    <property type="entry name" value="HD-domain/PDEase-like"/>
    <property type="match status" value="1"/>
</dbReference>
<keyword evidence="3" id="KW-1185">Reference proteome</keyword>
<dbReference type="InterPro" id="IPR003607">
    <property type="entry name" value="HD/PDEase_dom"/>
</dbReference>
<dbReference type="SMART" id="SM00471">
    <property type="entry name" value="HDc"/>
    <property type="match status" value="1"/>
</dbReference>
<dbReference type="PROSITE" id="PS51832">
    <property type="entry name" value="HD_GYP"/>
    <property type="match status" value="1"/>
</dbReference>
<dbReference type="InterPro" id="IPR037522">
    <property type="entry name" value="HD_GYP_dom"/>
</dbReference>
<dbReference type="CDD" id="cd00077">
    <property type="entry name" value="HDc"/>
    <property type="match status" value="1"/>
</dbReference>
<dbReference type="EMBL" id="FWXI01000004">
    <property type="protein sequence ID" value="SMC53116.1"/>
    <property type="molecule type" value="Genomic_DNA"/>
</dbReference>
<dbReference type="NCBIfam" id="TIGR00277">
    <property type="entry name" value="HDIG"/>
    <property type="match status" value="1"/>
</dbReference>
<dbReference type="PANTHER" id="PTHR43155">
    <property type="entry name" value="CYCLIC DI-GMP PHOSPHODIESTERASE PA4108-RELATED"/>
    <property type="match status" value="1"/>
</dbReference>
<dbReference type="STRING" id="112901.SAMN04488500_104265"/>
<protein>
    <submittedName>
        <fullName evidence="2">HDIG domain-containing protein</fullName>
    </submittedName>
</protein>
<reference evidence="2 3" key="1">
    <citation type="submission" date="2017-04" db="EMBL/GenBank/DDBJ databases">
        <authorList>
            <person name="Afonso C.L."/>
            <person name="Miller P.J."/>
            <person name="Scott M.A."/>
            <person name="Spackman E."/>
            <person name="Goraichik I."/>
            <person name="Dimitrov K.M."/>
            <person name="Suarez D.L."/>
            <person name="Swayne D.E."/>
        </authorList>
    </citation>
    <scope>NUCLEOTIDE SEQUENCE [LARGE SCALE GENOMIC DNA]</scope>
    <source>
        <strain evidence="2 3">DSM 5090</strain>
    </source>
</reference>
<dbReference type="RefSeq" id="WP_084574906.1">
    <property type="nucleotide sequence ID" value="NZ_CP155572.1"/>
</dbReference>
<gene>
    <name evidence="2" type="ORF">SAMN04488500_104265</name>
</gene>
<proteinExistence type="predicted"/>
<dbReference type="Proteomes" id="UP000192738">
    <property type="component" value="Unassembled WGS sequence"/>
</dbReference>
<evidence type="ECO:0000259" key="1">
    <source>
        <dbReference type="PROSITE" id="PS51832"/>
    </source>
</evidence>
<sequence length="208" mass="23258">MHNLKHSKQSIINKVNMDAIEGFCRQVYYCDPYTSMHAEHVAELMAGLASQMCLPSDEISLAFIVGLIHDVGKIKTPSAILNKPGRLTDEEFKIMKQHSEHGANMLSAIEGAEAVVPIMRHHHERYDGKGYPKGLCGESIPLLSRMLAICDSFDAMTTNRCYRDPVPLADCINEIKKCSGTQFDPAICVLFIEFLQDRFGFSIEESGY</sequence>
<evidence type="ECO:0000313" key="3">
    <source>
        <dbReference type="Proteomes" id="UP000192738"/>
    </source>
</evidence>